<dbReference type="GO" id="GO:0004867">
    <property type="term" value="F:serine-type endopeptidase inhibitor activity"/>
    <property type="evidence" value="ECO:0007669"/>
    <property type="project" value="UniProtKB-KW"/>
</dbReference>
<dbReference type="GO" id="GO:0005615">
    <property type="term" value="C:extracellular space"/>
    <property type="evidence" value="ECO:0007669"/>
    <property type="project" value="InterPro"/>
</dbReference>
<feature type="domain" description="Serpin" evidence="6">
    <location>
        <begin position="44"/>
        <end position="396"/>
    </location>
</feature>
<evidence type="ECO:0000256" key="5">
    <source>
        <dbReference type="SAM" id="SignalP"/>
    </source>
</evidence>
<dbReference type="InterPro" id="IPR000215">
    <property type="entry name" value="Serpin_fam"/>
</dbReference>
<evidence type="ECO:0000313" key="8">
    <source>
        <dbReference type="Proteomes" id="UP000801492"/>
    </source>
</evidence>
<protein>
    <recommendedName>
        <fullName evidence="6">Serpin domain-containing protein</fullName>
    </recommendedName>
</protein>
<keyword evidence="8" id="KW-1185">Reference proteome</keyword>
<dbReference type="EMBL" id="VTPC01008289">
    <property type="protein sequence ID" value="KAF2893023.1"/>
    <property type="molecule type" value="Genomic_DNA"/>
</dbReference>
<organism evidence="7 8">
    <name type="scientific">Ignelater luminosus</name>
    <name type="common">Cucubano</name>
    <name type="synonym">Pyrophorus luminosus</name>
    <dbReference type="NCBI Taxonomy" id="2038154"/>
    <lineage>
        <taxon>Eukaryota</taxon>
        <taxon>Metazoa</taxon>
        <taxon>Ecdysozoa</taxon>
        <taxon>Arthropoda</taxon>
        <taxon>Hexapoda</taxon>
        <taxon>Insecta</taxon>
        <taxon>Pterygota</taxon>
        <taxon>Neoptera</taxon>
        <taxon>Endopterygota</taxon>
        <taxon>Coleoptera</taxon>
        <taxon>Polyphaga</taxon>
        <taxon>Elateriformia</taxon>
        <taxon>Elateroidea</taxon>
        <taxon>Elateridae</taxon>
        <taxon>Agrypninae</taxon>
        <taxon>Pyrophorini</taxon>
        <taxon>Ignelater</taxon>
    </lineage>
</organism>
<proteinExistence type="inferred from homology"/>
<evidence type="ECO:0000313" key="7">
    <source>
        <dbReference type="EMBL" id="KAF2893023.1"/>
    </source>
</evidence>
<name>A0A8K0GC94_IGNLU</name>
<dbReference type="PANTHER" id="PTHR11461:SF211">
    <property type="entry name" value="GH10112P-RELATED"/>
    <property type="match status" value="1"/>
</dbReference>
<dbReference type="InterPro" id="IPR023796">
    <property type="entry name" value="Serpin_dom"/>
</dbReference>
<dbReference type="InterPro" id="IPR023795">
    <property type="entry name" value="Serpin_CS"/>
</dbReference>
<evidence type="ECO:0000256" key="3">
    <source>
        <dbReference type="ARBA" id="ARBA00022900"/>
    </source>
</evidence>
<evidence type="ECO:0000256" key="4">
    <source>
        <dbReference type="RuleBase" id="RU000411"/>
    </source>
</evidence>
<dbReference type="Gene3D" id="2.30.39.10">
    <property type="entry name" value="Alpha-1-antitrypsin, domain 1"/>
    <property type="match status" value="1"/>
</dbReference>
<dbReference type="OrthoDB" id="671595at2759"/>
<dbReference type="PROSITE" id="PS00284">
    <property type="entry name" value="SERPIN"/>
    <property type="match status" value="1"/>
</dbReference>
<dbReference type="InterPro" id="IPR042185">
    <property type="entry name" value="Serpin_sf_2"/>
</dbReference>
<dbReference type="SMART" id="SM00093">
    <property type="entry name" value="SERPIN"/>
    <property type="match status" value="1"/>
</dbReference>
<feature type="chain" id="PRO_5035425730" description="Serpin domain-containing protein" evidence="5">
    <location>
        <begin position="32"/>
        <end position="399"/>
    </location>
</feature>
<keyword evidence="3" id="KW-0722">Serine protease inhibitor</keyword>
<gene>
    <name evidence="7" type="ORF">ILUMI_13147</name>
</gene>
<dbReference type="InterPro" id="IPR042178">
    <property type="entry name" value="Serpin_sf_1"/>
</dbReference>
<feature type="signal peptide" evidence="5">
    <location>
        <begin position="1"/>
        <end position="31"/>
    </location>
</feature>
<dbReference type="Proteomes" id="UP000801492">
    <property type="component" value="Unassembled WGS sequence"/>
</dbReference>
<sequence length="399" mass="46642">MLAKYTRIASRMYKIHVLLILHFSYSILINAESDLDTDCVEFSSKMFKFASAFETHNVIVSPPALRIILALLAYAGDTNTTAQIFSSSHFPNHTEYLEDFIGHIESLYSLGESAQLINMNKMYFKKGFKIDSELKKVLQKSKTSYDIINFMNIKSTVSYINSWIRQGTRNKIKKMLDVEDFIHFYTDAAFVIVNVLYFHARWRKAFDSKRTSKRAFYWNFLNIFDIEMMETRMVTYYLESSELDAKFLKLPFEQDDLSMYLILPNDEESDIRQLEEQIEKVLLQKLKQTYYVHVVIPKFKFVNMGIDLKDVFKEFGISDVFDRQDSFAWLGSPPIKLNQVFQQTLIEMNEEGKTPAGTKDSESGLNLSKVTFIANHPFLFYVRHKNSILFLGRFSPEDK</sequence>
<dbReference type="Pfam" id="PF00079">
    <property type="entry name" value="Serpin"/>
    <property type="match status" value="1"/>
</dbReference>
<dbReference type="AlphaFoldDB" id="A0A8K0GC94"/>
<reference evidence="7" key="1">
    <citation type="submission" date="2019-08" db="EMBL/GenBank/DDBJ databases">
        <title>The genome of the North American firefly Photinus pyralis.</title>
        <authorList>
            <consortium name="Photinus pyralis genome working group"/>
            <person name="Fallon T.R."/>
            <person name="Sander Lower S.E."/>
            <person name="Weng J.-K."/>
        </authorList>
    </citation>
    <scope>NUCLEOTIDE SEQUENCE</scope>
    <source>
        <strain evidence="7">TRF0915ILg1</strain>
        <tissue evidence="7">Whole body</tissue>
    </source>
</reference>
<dbReference type="Gene3D" id="3.30.497.10">
    <property type="entry name" value="Antithrombin, subunit I, domain 2"/>
    <property type="match status" value="1"/>
</dbReference>
<keyword evidence="5" id="KW-0732">Signal</keyword>
<evidence type="ECO:0000259" key="6">
    <source>
        <dbReference type="SMART" id="SM00093"/>
    </source>
</evidence>
<evidence type="ECO:0000256" key="1">
    <source>
        <dbReference type="ARBA" id="ARBA00009500"/>
    </source>
</evidence>
<comment type="similarity">
    <text evidence="1 4">Belongs to the serpin family.</text>
</comment>
<accession>A0A8K0GC94</accession>
<dbReference type="InterPro" id="IPR036186">
    <property type="entry name" value="Serpin_sf"/>
</dbReference>
<evidence type="ECO:0000256" key="2">
    <source>
        <dbReference type="ARBA" id="ARBA00022690"/>
    </source>
</evidence>
<keyword evidence="2" id="KW-0646">Protease inhibitor</keyword>
<dbReference type="SUPFAM" id="SSF56574">
    <property type="entry name" value="Serpins"/>
    <property type="match status" value="1"/>
</dbReference>
<comment type="caution">
    <text evidence="7">The sequence shown here is derived from an EMBL/GenBank/DDBJ whole genome shotgun (WGS) entry which is preliminary data.</text>
</comment>
<dbReference type="PANTHER" id="PTHR11461">
    <property type="entry name" value="SERINE PROTEASE INHIBITOR, SERPIN"/>
    <property type="match status" value="1"/>
</dbReference>